<dbReference type="InterPro" id="IPR050583">
    <property type="entry name" value="Mycobacterial_A85_antigen"/>
</dbReference>
<dbReference type="ESTHER" id="nakmy-c8xcz2">
    <property type="family name" value="A85-IroE-IroD-Fes-Yiel"/>
</dbReference>
<name>C8XCZ2_NAKMY</name>
<dbReference type="eggNOG" id="COG4947">
    <property type="taxonomic scope" value="Bacteria"/>
</dbReference>
<dbReference type="Gene3D" id="3.40.50.1820">
    <property type="entry name" value="alpha/beta hydrolase"/>
    <property type="match status" value="1"/>
</dbReference>
<sequence>MTRTEYHRLDAPSLGGSAEIAVHGHFGRPVLWFPSEGGAPWDFENNGMLDAVRPAVDEGRITVFCVSSFDHDSWSASWMPLGDRARNHRRYEDWIIWQVLPFIRDRMGGRDDVATAGPSMGAFHAVLFALRHPHVFGRAVALSGNYDPWSWRAWGESDEDTYLTSPLQFLPGTHGGHLDYLRSRLAITLVVGSGQWEDTTGANHSTRALAHVLADKQIPHELFVWGHEWPHDWPSWRAQAAIYLPALG</sequence>
<proteinExistence type="predicted"/>
<reference evidence="1 2" key="2">
    <citation type="journal article" date="2010" name="Stand. Genomic Sci.">
        <title>Complete genome sequence of Nakamurella multipartita type strain (Y-104).</title>
        <authorList>
            <person name="Tice H."/>
            <person name="Mayilraj S."/>
            <person name="Sims D."/>
            <person name="Lapidus A."/>
            <person name="Nolan M."/>
            <person name="Lucas S."/>
            <person name="Glavina Del Rio T."/>
            <person name="Copeland A."/>
            <person name="Cheng J.F."/>
            <person name="Meincke L."/>
            <person name="Bruce D."/>
            <person name="Goodwin L."/>
            <person name="Pitluck S."/>
            <person name="Ivanova N."/>
            <person name="Mavromatis K."/>
            <person name="Ovchinnikova G."/>
            <person name="Pati A."/>
            <person name="Chen A."/>
            <person name="Palaniappan K."/>
            <person name="Land M."/>
            <person name="Hauser L."/>
            <person name="Chang Y.J."/>
            <person name="Jeffries C.D."/>
            <person name="Detter J.C."/>
            <person name="Brettin T."/>
            <person name="Rohde M."/>
            <person name="Goker M."/>
            <person name="Bristow J."/>
            <person name="Eisen J.A."/>
            <person name="Markowitz V."/>
            <person name="Hugenholtz P."/>
            <person name="Kyrpides N.C."/>
            <person name="Klenk H.P."/>
            <person name="Chen F."/>
        </authorList>
    </citation>
    <scope>NUCLEOTIDE SEQUENCE [LARGE SCALE GENOMIC DNA]</scope>
    <source>
        <strain evidence="2">ATCC 700099 / DSM 44233 / CIP 104796 / JCM 9543 / NBRC 105858 / Y-104</strain>
    </source>
</reference>
<dbReference type="RefSeq" id="WP_015748462.1">
    <property type="nucleotide sequence ID" value="NC_013235.1"/>
</dbReference>
<dbReference type="EMBL" id="CP001737">
    <property type="protein sequence ID" value="ACV79595.1"/>
    <property type="molecule type" value="Genomic_DNA"/>
</dbReference>
<dbReference type="PANTHER" id="PTHR48098">
    <property type="entry name" value="ENTEROCHELIN ESTERASE-RELATED"/>
    <property type="match status" value="1"/>
</dbReference>
<reference evidence="2" key="1">
    <citation type="submission" date="2009-09" db="EMBL/GenBank/DDBJ databases">
        <title>The complete genome of Nakamurella multipartita DSM 44233.</title>
        <authorList>
            <consortium name="US DOE Joint Genome Institute (JGI-PGF)"/>
            <person name="Lucas S."/>
            <person name="Copeland A."/>
            <person name="Lapidus A."/>
            <person name="Glavina del Rio T."/>
            <person name="Dalin E."/>
            <person name="Tice H."/>
            <person name="Bruce D."/>
            <person name="Goodwin L."/>
            <person name="Pitluck S."/>
            <person name="Kyrpides N."/>
            <person name="Mavromatis K."/>
            <person name="Ivanova N."/>
            <person name="Ovchinnikova G."/>
            <person name="Sims D."/>
            <person name="Meincke L."/>
            <person name="Brettin T."/>
            <person name="Detter J.C."/>
            <person name="Han C."/>
            <person name="Larimer F."/>
            <person name="Land M."/>
            <person name="Hauser L."/>
            <person name="Markowitz V."/>
            <person name="Cheng J.-F."/>
            <person name="Hugenholtz P."/>
            <person name="Woyke T."/>
            <person name="Wu D."/>
            <person name="Klenk H.-P."/>
            <person name="Eisen J.A."/>
        </authorList>
    </citation>
    <scope>NUCLEOTIDE SEQUENCE [LARGE SCALE GENOMIC DNA]</scope>
    <source>
        <strain evidence="2">ATCC 700099 / DSM 44233 / CIP 104796 / JCM 9543 / NBRC 105858 / Y-104</strain>
    </source>
</reference>
<dbReference type="AlphaFoldDB" id="C8XCZ2"/>
<keyword evidence="2" id="KW-1185">Reference proteome</keyword>
<protein>
    <submittedName>
        <fullName evidence="1">Putative esterase</fullName>
    </submittedName>
</protein>
<accession>C8XCZ2</accession>
<dbReference type="InParanoid" id="C8XCZ2"/>
<dbReference type="HOGENOM" id="CLU_090325_0_0_11"/>
<dbReference type="OrthoDB" id="9775130at2"/>
<dbReference type="InterPro" id="IPR029058">
    <property type="entry name" value="AB_hydrolase_fold"/>
</dbReference>
<dbReference type="SUPFAM" id="SSF53474">
    <property type="entry name" value="alpha/beta-Hydrolases"/>
    <property type="match status" value="1"/>
</dbReference>
<organism evidence="1 2">
    <name type="scientific">Nakamurella multipartita (strain ATCC 700099 / DSM 44233 / CIP 104796 / JCM 9543 / NBRC 105858 / Y-104)</name>
    <name type="common">Microsphaera multipartita</name>
    <dbReference type="NCBI Taxonomy" id="479431"/>
    <lineage>
        <taxon>Bacteria</taxon>
        <taxon>Bacillati</taxon>
        <taxon>Actinomycetota</taxon>
        <taxon>Actinomycetes</taxon>
        <taxon>Nakamurellales</taxon>
        <taxon>Nakamurellaceae</taxon>
        <taxon>Nakamurella</taxon>
    </lineage>
</organism>
<dbReference type="KEGG" id="nml:Namu_3264"/>
<dbReference type="InterPro" id="IPR000801">
    <property type="entry name" value="Esterase-like"/>
</dbReference>
<dbReference type="Proteomes" id="UP000002218">
    <property type="component" value="Chromosome"/>
</dbReference>
<dbReference type="STRING" id="479431.Namu_3264"/>
<evidence type="ECO:0000313" key="1">
    <source>
        <dbReference type="EMBL" id="ACV79595.1"/>
    </source>
</evidence>
<gene>
    <name evidence="1" type="ordered locus">Namu_3264</name>
</gene>
<dbReference type="Pfam" id="PF00756">
    <property type="entry name" value="Esterase"/>
    <property type="match status" value="1"/>
</dbReference>
<evidence type="ECO:0000313" key="2">
    <source>
        <dbReference type="Proteomes" id="UP000002218"/>
    </source>
</evidence>